<dbReference type="InterPro" id="IPR029063">
    <property type="entry name" value="SAM-dependent_MTases_sf"/>
</dbReference>
<dbReference type="EMBL" id="QUAL01000168">
    <property type="protein sequence ID" value="RIQ20485.1"/>
    <property type="molecule type" value="Genomic_DNA"/>
</dbReference>
<evidence type="ECO:0000259" key="1">
    <source>
        <dbReference type="Pfam" id="PF08241"/>
    </source>
</evidence>
<organism evidence="2 3">
    <name type="scientific">Jiangella rhizosphaerae</name>
    <dbReference type="NCBI Taxonomy" id="2293569"/>
    <lineage>
        <taxon>Bacteria</taxon>
        <taxon>Bacillati</taxon>
        <taxon>Actinomycetota</taxon>
        <taxon>Actinomycetes</taxon>
        <taxon>Jiangellales</taxon>
        <taxon>Jiangellaceae</taxon>
        <taxon>Jiangella</taxon>
    </lineage>
</organism>
<feature type="domain" description="Methyltransferase type 11" evidence="1">
    <location>
        <begin position="40"/>
        <end position="131"/>
    </location>
</feature>
<comment type="caution">
    <text evidence="2">The sequence shown here is derived from an EMBL/GenBank/DDBJ whole genome shotgun (WGS) entry which is preliminary data.</text>
</comment>
<keyword evidence="2" id="KW-0489">Methyltransferase</keyword>
<dbReference type="RefSeq" id="WP_119661191.1">
    <property type="nucleotide sequence ID" value="NZ_QUAL01000168.1"/>
</dbReference>
<dbReference type="Proteomes" id="UP000284057">
    <property type="component" value="Unassembled WGS sequence"/>
</dbReference>
<protein>
    <submittedName>
        <fullName evidence="2">Class I SAM-dependent methyltransferase</fullName>
    </submittedName>
</protein>
<dbReference type="GO" id="GO:0008757">
    <property type="term" value="F:S-adenosylmethionine-dependent methyltransferase activity"/>
    <property type="evidence" value="ECO:0007669"/>
    <property type="project" value="InterPro"/>
</dbReference>
<keyword evidence="3" id="KW-1185">Reference proteome</keyword>
<evidence type="ECO:0000313" key="2">
    <source>
        <dbReference type="EMBL" id="RIQ20485.1"/>
    </source>
</evidence>
<name>A0A418KN78_9ACTN</name>
<dbReference type="CDD" id="cd02440">
    <property type="entry name" value="AdoMet_MTases"/>
    <property type="match status" value="1"/>
</dbReference>
<keyword evidence="2" id="KW-0808">Transferase</keyword>
<evidence type="ECO:0000313" key="3">
    <source>
        <dbReference type="Proteomes" id="UP000284057"/>
    </source>
</evidence>
<dbReference type="PANTHER" id="PTHR43591">
    <property type="entry name" value="METHYLTRANSFERASE"/>
    <property type="match status" value="1"/>
</dbReference>
<dbReference type="GO" id="GO:0032259">
    <property type="term" value="P:methylation"/>
    <property type="evidence" value="ECO:0007669"/>
    <property type="project" value="UniProtKB-KW"/>
</dbReference>
<dbReference type="Pfam" id="PF08241">
    <property type="entry name" value="Methyltransf_11"/>
    <property type="match status" value="1"/>
</dbReference>
<sequence>MAPDVWDQGDAYEAYVGRWSRRVAAAFVPWLEVPAGARWVDVGCGTGALTEAVLTLAEPASVLGVDPSDGFLQTARAQVPGATFEVGSAAALPVGDGAADAVVSGLAINFVPDAAAAVAELVRVAAPGAVVAAYVWDYAEGMELMRHFWAAAADVDPAGAGLDEGARFPLCRPEPLSHLWLAAGLSDVTVRSIDIPTVFATFDDYWSPFLGGQGAAPGYLATLPRPRQDAIRDAVRERLPVAADGSITLTARAWAVRGVRRSVRN</sequence>
<proteinExistence type="predicted"/>
<dbReference type="OrthoDB" id="9795634at2"/>
<gene>
    <name evidence="2" type="ORF">DY240_17805</name>
</gene>
<reference evidence="2 3" key="1">
    <citation type="submission" date="2018-09" db="EMBL/GenBank/DDBJ databases">
        <title>Isolation, diversity and antifungal activity of actinobacteria from wheat.</title>
        <authorList>
            <person name="Han C."/>
        </authorList>
    </citation>
    <scope>NUCLEOTIDE SEQUENCE [LARGE SCALE GENOMIC DNA]</scope>
    <source>
        <strain evidence="2 3">NEAU-YY265</strain>
    </source>
</reference>
<dbReference type="Gene3D" id="3.40.50.150">
    <property type="entry name" value="Vaccinia Virus protein VP39"/>
    <property type="match status" value="1"/>
</dbReference>
<dbReference type="InterPro" id="IPR013216">
    <property type="entry name" value="Methyltransf_11"/>
</dbReference>
<accession>A0A418KN78</accession>
<dbReference type="AlphaFoldDB" id="A0A418KN78"/>
<dbReference type="SUPFAM" id="SSF53335">
    <property type="entry name" value="S-adenosyl-L-methionine-dependent methyltransferases"/>
    <property type="match status" value="1"/>
</dbReference>